<organism evidence="2 3">
    <name type="scientific">Kineococcus radiotolerans</name>
    <dbReference type="NCBI Taxonomy" id="131568"/>
    <lineage>
        <taxon>Bacteria</taxon>
        <taxon>Bacillati</taxon>
        <taxon>Actinomycetota</taxon>
        <taxon>Actinomycetes</taxon>
        <taxon>Kineosporiales</taxon>
        <taxon>Kineosporiaceae</taxon>
        <taxon>Kineococcus</taxon>
    </lineage>
</organism>
<dbReference type="RefSeq" id="WP_183391860.1">
    <property type="nucleotide sequence ID" value="NZ_JACHVY010000002.1"/>
</dbReference>
<protein>
    <submittedName>
        <fullName evidence="2">Uncharacterized protein</fullName>
    </submittedName>
</protein>
<dbReference type="Proteomes" id="UP000533269">
    <property type="component" value="Unassembled WGS sequence"/>
</dbReference>
<reference evidence="2 3" key="1">
    <citation type="submission" date="2020-08" db="EMBL/GenBank/DDBJ databases">
        <title>The Agave Microbiome: Exploring the role of microbial communities in plant adaptations to desert environments.</title>
        <authorList>
            <person name="Partida-Martinez L.P."/>
        </authorList>
    </citation>
    <scope>NUCLEOTIDE SEQUENCE [LARGE SCALE GENOMIC DNA]</scope>
    <source>
        <strain evidence="2 3">AS2.23</strain>
    </source>
</reference>
<evidence type="ECO:0000313" key="2">
    <source>
        <dbReference type="EMBL" id="MBB2901939.1"/>
    </source>
</evidence>
<evidence type="ECO:0000256" key="1">
    <source>
        <dbReference type="SAM" id="MobiDB-lite"/>
    </source>
</evidence>
<dbReference type="EMBL" id="JACHVY010000002">
    <property type="protein sequence ID" value="MBB2901939.1"/>
    <property type="molecule type" value="Genomic_DNA"/>
</dbReference>
<comment type="caution">
    <text evidence="2">The sequence shown here is derived from an EMBL/GenBank/DDBJ whole genome shotgun (WGS) entry which is preliminary data.</text>
</comment>
<sequence>MNNTQTKAASMVGSTPTAQWIEVRDASGRRHMEMRWSVPGAQPAPLAHAA</sequence>
<reference evidence="2 3" key="2">
    <citation type="submission" date="2020-08" db="EMBL/GenBank/DDBJ databases">
        <authorList>
            <person name="Partida-Martinez L."/>
            <person name="Huntemann M."/>
            <person name="Clum A."/>
            <person name="Wang J."/>
            <person name="Palaniappan K."/>
            <person name="Ritter S."/>
            <person name="Chen I.-M."/>
            <person name="Stamatis D."/>
            <person name="Reddy T."/>
            <person name="O'Malley R."/>
            <person name="Daum C."/>
            <person name="Shapiro N."/>
            <person name="Ivanova N."/>
            <person name="Kyrpides N."/>
            <person name="Woyke T."/>
        </authorList>
    </citation>
    <scope>NUCLEOTIDE SEQUENCE [LARGE SCALE GENOMIC DNA]</scope>
    <source>
        <strain evidence="2 3">AS2.23</strain>
    </source>
</reference>
<accession>A0A7W4XY57</accession>
<feature type="region of interest" description="Disordered" evidence="1">
    <location>
        <begin position="31"/>
        <end position="50"/>
    </location>
</feature>
<name>A0A7W4XY57_KINRA</name>
<evidence type="ECO:0000313" key="3">
    <source>
        <dbReference type="Proteomes" id="UP000533269"/>
    </source>
</evidence>
<gene>
    <name evidence="2" type="ORF">FHR75_002754</name>
</gene>
<dbReference type="AlphaFoldDB" id="A0A7W4XY57"/>
<proteinExistence type="predicted"/>